<evidence type="ECO:0000313" key="1">
    <source>
        <dbReference type="EMBL" id="QGJ88821.1"/>
    </source>
</evidence>
<evidence type="ECO:0000313" key="2">
    <source>
        <dbReference type="Proteomes" id="UP000423725"/>
    </source>
</evidence>
<proteinExistence type="predicted"/>
<keyword evidence="2" id="KW-1185">Reference proteome</keyword>
<dbReference type="RefSeq" id="YP_010061495.1">
    <property type="nucleotide sequence ID" value="NC_054783.1"/>
</dbReference>
<name>A0A649V8Z0_9CAUD</name>
<protein>
    <submittedName>
        <fullName evidence="1">Membrane protein</fullName>
    </submittedName>
</protein>
<sequence>MKKLLLALILPLIIVGLTACEDLDQPVPYDPNPHGFIYVPPMGKSPGVGPIFY</sequence>
<dbReference type="Proteomes" id="UP000423725">
    <property type="component" value="Segment"/>
</dbReference>
<dbReference type="EMBL" id="MN585979">
    <property type="protein sequence ID" value="QGJ88821.1"/>
    <property type="molecule type" value="Genomic_DNA"/>
</dbReference>
<dbReference type="KEGG" id="vg:64871112"/>
<accession>A0A649V8Z0</accession>
<gene>
    <name evidence="1" type="primary">70</name>
    <name evidence="1" type="ORF">SEA_YECEY3_70</name>
</gene>
<organism evidence="1 2">
    <name type="scientific">Mycobacterium phage Yecey3</name>
    <dbReference type="NCBI Taxonomy" id="2656617"/>
    <lineage>
        <taxon>Viruses</taxon>
        <taxon>Duplodnaviria</taxon>
        <taxon>Heunggongvirae</taxon>
        <taxon>Uroviricota</taxon>
        <taxon>Caudoviricetes</taxon>
        <taxon>Yeceytrevirus</taxon>
        <taxon>Yeceytrevirus yecey3</taxon>
    </lineage>
</organism>
<dbReference type="PROSITE" id="PS51257">
    <property type="entry name" value="PROKAR_LIPOPROTEIN"/>
    <property type="match status" value="1"/>
</dbReference>
<reference evidence="1 2" key="1">
    <citation type="submission" date="2019-10" db="EMBL/GenBank/DDBJ databases">
        <authorList>
            <person name="Curtis N."/>
            <person name="Kistler A.L."/>
            <person name="Garlena R.A."/>
            <person name="Russell D.A."/>
            <person name="Pope W.H."/>
            <person name="Jacobs-Sera D."/>
            <person name="Hatfull G.F."/>
        </authorList>
    </citation>
    <scope>NUCLEOTIDE SEQUENCE [LARGE SCALE GENOMIC DNA]</scope>
</reference>
<dbReference type="GeneID" id="64871112"/>